<evidence type="ECO:0000313" key="2">
    <source>
        <dbReference type="EMBL" id="KAL0172917.1"/>
    </source>
</evidence>
<comment type="caution">
    <text evidence="2">The sequence shown here is derived from an EMBL/GenBank/DDBJ whole genome shotgun (WGS) entry which is preliminary data.</text>
</comment>
<dbReference type="EMBL" id="JAMKFB020000016">
    <property type="protein sequence ID" value="KAL0172917.1"/>
    <property type="molecule type" value="Genomic_DNA"/>
</dbReference>
<dbReference type="Proteomes" id="UP001529510">
    <property type="component" value="Unassembled WGS sequence"/>
</dbReference>
<reference evidence="2 3" key="1">
    <citation type="submission" date="2024-05" db="EMBL/GenBank/DDBJ databases">
        <title>Genome sequencing and assembly of Indian major carp, Cirrhinus mrigala (Hamilton, 1822).</title>
        <authorList>
            <person name="Mohindra V."/>
            <person name="Chowdhury L.M."/>
            <person name="Lal K."/>
            <person name="Jena J.K."/>
        </authorList>
    </citation>
    <scope>NUCLEOTIDE SEQUENCE [LARGE SCALE GENOMIC DNA]</scope>
    <source>
        <strain evidence="2">CM1030</strain>
        <tissue evidence="2">Blood</tissue>
    </source>
</reference>
<evidence type="ECO:0000313" key="3">
    <source>
        <dbReference type="Proteomes" id="UP001529510"/>
    </source>
</evidence>
<dbReference type="AlphaFoldDB" id="A0ABD0PGH8"/>
<keyword evidence="3" id="KW-1185">Reference proteome</keyword>
<sequence length="500" mass="54804">VWGVNMLTPAFTEGGCQACEDMPLGTLRSRASFFTKKPQLTQTASRSGPSTSGYEAAAMCVEGEQEEMNNVLPDTSPQTARPACSPVELSDDFDSSSQYGLDLLFEAPAEEQGVSAALEGGREPSEADASSELATPARLPSRVCKFSSALLTKAYMASGQAVSALYAMAILQVYQVKVLKDLHEGVPDPVLLQELRSETDYALRATKVTAQALGRAMSTMVVQERHLWLNLTEMRDAEKVRFLDAPISQAGVFGKTMEEFSQQFSTVKKQTETIKHILPALLRQQPPPAPRLRPQASPAARPAQRPSTGHKEPLSGFKAFKAIQQTATTSIKEQFPSSLGTIHSVSDPPCDGWTLFSPTRTYGRTPPVEFDQMIPPARGILCLVLTTQTRRAKRPVVFGAFYLQPQAVFPATVPPFQAPQDHLNRLCDSLRKTSAQVPWLRGENAAVLRVEIVRIETVPSAKMKKGFYSPYFIVPKKGGGLRPILDLRILNRVLLKLSFK</sequence>
<name>A0ABD0PGH8_CIRMR</name>
<feature type="region of interest" description="Disordered" evidence="1">
    <location>
        <begin position="70"/>
        <end position="89"/>
    </location>
</feature>
<feature type="non-terminal residue" evidence="2">
    <location>
        <position position="500"/>
    </location>
</feature>
<gene>
    <name evidence="2" type="ORF">M9458_033228</name>
</gene>
<feature type="non-terminal residue" evidence="2">
    <location>
        <position position="1"/>
    </location>
</feature>
<feature type="region of interest" description="Disordered" evidence="1">
    <location>
        <begin position="112"/>
        <end position="134"/>
    </location>
</feature>
<dbReference type="Gene3D" id="1.10.287.3160">
    <property type="match status" value="1"/>
</dbReference>
<organism evidence="2 3">
    <name type="scientific">Cirrhinus mrigala</name>
    <name type="common">Mrigala</name>
    <dbReference type="NCBI Taxonomy" id="683832"/>
    <lineage>
        <taxon>Eukaryota</taxon>
        <taxon>Metazoa</taxon>
        <taxon>Chordata</taxon>
        <taxon>Craniata</taxon>
        <taxon>Vertebrata</taxon>
        <taxon>Euteleostomi</taxon>
        <taxon>Actinopterygii</taxon>
        <taxon>Neopterygii</taxon>
        <taxon>Teleostei</taxon>
        <taxon>Ostariophysi</taxon>
        <taxon>Cypriniformes</taxon>
        <taxon>Cyprinidae</taxon>
        <taxon>Labeoninae</taxon>
        <taxon>Labeonini</taxon>
        <taxon>Cirrhinus</taxon>
    </lineage>
</organism>
<accession>A0ABD0PGH8</accession>
<proteinExistence type="predicted"/>
<feature type="region of interest" description="Disordered" evidence="1">
    <location>
        <begin position="283"/>
        <end position="314"/>
    </location>
</feature>
<protein>
    <submittedName>
        <fullName evidence="2">Uncharacterized protein</fullName>
    </submittedName>
</protein>
<evidence type="ECO:0000256" key="1">
    <source>
        <dbReference type="SAM" id="MobiDB-lite"/>
    </source>
</evidence>
<feature type="compositionally biased region" description="Low complexity" evidence="1">
    <location>
        <begin position="292"/>
        <end position="307"/>
    </location>
</feature>